<evidence type="ECO:0000313" key="4">
    <source>
        <dbReference type="Proteomes" id="UP000824128"/>
    </source>
</evidence>
<dbReference type="NCBIfam" id="TIGR00278">
    <property type="entry name" value="membrane protein insertion efficiency factor YidD"/>
    <property type="match status" value="1"/>
</dbReference>
<reference evidence="3" key="2">
    <citation type="journal article" date="2021" name="PeerJ">
        <title>Extensive microbial diversity within the chicken gut microbiome revealed by metagenomics and culture.</title>
        <authorList>
            <person name="Gilroy R."/>
            <person name="Ravi A."/>
            <person name="Getino M."/>
            <person name="Pursley I."/>
            <person name="Horton D.L."/>
            <person name="Alikhan N.F."/>
            <person name="Baker D."/>
            <person name="Gharbi K."/>
            <person name="Hall N."/>
            <person name="Watson M."/>
            <person name="Adriaenssens E.M."/>
            <person name="Foster-Nyarko E."/>
            <person name="Jarju S."/>
            <person name="Secka A."/>
            <person name="Antonio M."/>
            <person name="Oren A."/>
            <person name="Chaudhuri R.R."/>
            <person name="La Ragione R."/>
            <person name="Hildebrand F."/>
            <person name="Pallen M.J."/>
        </authorList>
    </citation>
    <scope>NUCLEOTIDE SEQUENCE</scope>
    <source>
        <strain evidence="3">ChiGjej2B2-16831</strain>
    </source>
</reference>
<comment type="function">
    <text evidence="2">Could be involved in insertion of integral membrane proteins into the membrane.</text>
</comment>
<evidence type="ECO:0000313" key="3">
    <source>
        <dbReference type="EMBL" id="HIU93576.1"/>
    </source>
</evidence>
<name>A0A9D1N291_9FIRM</name>
<sequence length="69" mass="7900">MKRFLIAAVRGYQRYISPAFPRHCRFMPTCSQYAIEALQKHGALKGSALALWRILRCNPFCRGGYDPVP</sequence>
<dbReference type="AlphaFoldDB" id="A0A9D1N291"/>
<dbReference type="GO" id="GO:0005886">
    <property type="term" value="C:plasma membrane"/>
    <property type="evidence" value="ECO:0007669"/>
    <property type="project" value="UniProtKB-SubCell"/>
</dbReference>
<dbReference type="Pfam" id="PF01809">
    <property type="entry name" value="YidD"/>
    <property type="match status" value="1"/>
</dbReference>
<keyword evidence="1 2" id="KW-0472">Membrane</keyword>
<gene>
    <name evidence="3" type="primary">yidD</name>
    <name evidence="3" type="ORF">IAD24_00310</name>
</gene>
<organism evidence="3 4">
    <name type="scientific">Candidatus Aphodomorpha intestinavium</name>
    <dbReference type="NCBI Taxonomy" id="2840672"/>
    <lineage>
        <taxon>Bacteria</taxon>
        <taxon>Bacillati</taxon>
        <taxon>Bacillota</taxon>
        <taxon>Clostridia</taxon>
        <taxon>Eubacteriales</taxon>
        <taxon>Candidatus Aphodomorpha</taxon>
    </lineage>
</organism>
<comment type="similarity">
    <text evidence="2">Belongs to the UPF0161 family.</text>
</comment>
<reference evidence="3" key="1">
    <citation type="submission" date="2020-10" db="EMBL/GenBank/DDBJ databases">
        <authorList>
            <person name="Gilroy R."/>
        </authorList>
    </citation>
    <scope>NUCLEOTIDE SEQUENCE</scope>
    <source>
        <strain evidence="3">ChiGjej2B2-16831</strain>
    </source>
</reference>
<dbReference type="InterPro" id="IPR002696">
    <property type="entry name" value="Membr_insert_effic_factor_YidD"/>
</dbReference>
<dbReference type="PANTHER" id="PTHR33383">
    <property type="entry name" value="MEMBRANE PROTEIN INSERTION EFFICIENCY FACTOR-RELATED"/>
    <property type="match status" value="1"/>
</dbReference>
<dbReference type="HAMAP" id="MF_00386">
    <property type="entry name" value="UPF0161_YidD"/>
    <property type="match status" value="1"/>
</dbReference>
<keyword evidence="2" id="KW-1003">Cell membrane</keyword>
<dbReference type="Proteomes" id="UP000824128">
    <property type="component" value="Unassembled WGS sequence"/>
</dbReference>
<dbReference type="EMBL" id="DVNZ01000012">
    <property type="protein sequence ID" value="HIU93576.1"/>
    <property type="molecule type" value="Genomic_DNA"/>
</dbReference>
<dbReference type="SMART" id="SM01234">
    <property type="entry name" value="Haemolytic"/>
    <property type="match status" value="1"/>
</dbReference>
<accession>A0A9D1N291</accession>
<comment type="caution">
    <text evidence="3">The sequence shown here is derived from an EMBL/GenBank/DDBJ whole genome shotgun (WGS) entry which is preliminary data.</text>
</comment>
<dbReference type="PANTHER" id="PTHR33383:SF1">
    <property type="entry name" value="MEMBRANE PROTEIN INSERTION EFFICIENCY FACTOR-RELATED"/>
    <property type="match status" value="1"/>
</dbReference>
<evidence type="ECO:0000256" key="1">
    <source>
        <dbReference type="ARBA" id="ARBA00023136"/>
    </source>
</evidence>
<proteinExistence type="inferred from homology"/>
<protein>
    <recommendedName>
        <fullName evidence="2">Putative membrane protein insertion efficiency factor</fullName>
    </recommendedName>
</protein>
<comment type="subcellular location">
    <subcellularLocation>
        <location evidence="2">Cell membrane</location>
        <topology evidence="2">Peripheral membrane protein</topology>
        <orientation evidence="2">Cytoplasmic side</orientation>
    </subcellularLocation>
</comment>
<evidence type="ECO:0000256" key="2">
    <source>
        <dbReference type="HAMAP-Rule" id="MF_00386"/>
    </source>
</evidence>